<accession>A0A9W8I9K8</accession>
<dbReference type="FunFam" id="3.20.20.220:FF:000002">
    <property type="entry name" value="Methylenetetrahydrofolate reductase"/>
    <property type="match status" value="1"/>
</dbReference>
<feature type="domain" description="MTHFR SAM-binding regulatory" evidence="9">
    <location>
        <begin position="329"/>
        <end position="574"/>
    </location>
</feature>
<sequence>MKVSDKLRQAADSKRPYFSMEYFPPKTEQGLANLYDRIERMSRLGPMFVAVTWGAGGATAQRTLELCGACQGVFGIETVMHLTCTNMDRKKVDEALEGAKEAGIQNILALRGDPPRGSEYWTACEGGFEHAVDLVRHIRDKYGDYFSIGVAGYPEGHIESSDKEQDFEYFVEKVEAGADFVVSQLVYDAEAFLGWERKCRARGIKVPIVAGVLPIQSYQSFRRLAFLTKVHVPEDLRQKLEAAKTNDQAVKDLGVEHAVATVRRLQEAGVMGVHLTTLNLEHSVQRVLAALGMAESPAAAGALSGPSAALPGPSVALSGTSAVQGVERQLWDDFPNGRWGDARSPAFGSADAYGAMLKFDAQGASRVWGQPRALEDISQLFVRFVRGEIPSLPWSDEPLMGETERIRDELVRLNELGYWTLASQPALDGVASTDATHGWGPRGGYVYQKAFVECFVPSRLFPAFLSRLQSASGRITYYAANRQGDFMTNAQQSDGTALTWGVFPGRAVVQPTLIDKMSFLAWRAEAFQTWRDWAAMFPQASDESRFLLGTANDCWLVNVIDNDYKMSDAIWQVFH</sequence>
<evidence type="ECO:0000256" key="2">
    <source>
        <dbReference type="ARBA" id="ARBA00004777"/>
    </source>
</evidence>
<dbReference type="SUPFAM" id="SSF51730">
    <property type="entry name" value="FAD-linked oxidoreductase"/>
    <property type="match status" value="1"/>
</dbReference>
<dbReference type="GO" id="GO:0071949">
    <property type="term" value="F:FAD binding"/>
    <property type="evidence" value="ECO:0007669"/>
    <property type="project" value="TreeGrafter"/>
</dbReference>
<gene>
    <name evidence="10" type="primary">MET12</name>
    <name evidence="10" type="ORF">IWW36_001073</name>
</gene>
<evidence type="ECO:0000313" key="11">
    <source>
        <dbReference type="Proteomes" id="UP001139887"/>
    </source>
</evidence>
<dbReference type="EMBL" id="JANBUW010000012">
    <property type="protein sequence ID" value="KAJ2851434.1"/>
    <property type="molecule type" value="Genomic_DNA"/>
</dbReference>
<dbReference type="EC" id="1.5.1.20" evidence="10"/>
<dbReference type="PANTHER" id="PTHR45754:SF1">
    <property type="entry name" value="METHYLENETETRAHYDROFOLATE REDUCTASE 1"/>
    <property type="match status" value="1"/>
</dbReference>
<evidence type="ECO:0000256" key="6">
    <source>
        <dbReference type="ARBA" id="ARBA00022857"/>
    </source>
</evidence>
<keyword evidence="6" id="KW-0521">NADP</keyword>
<evidence type="ECO:0000256" key="3">
    <source>
        <dbReference type="ARBA" id="ARBA00006743"/>
    </source>
</evidence>
<dbReference type="OrthoDB" id="16284at2759"/>
<organism evidence="10 11">
    <name type="scientific">Coemansia brasiliensis</name>
    <dbReference type="NCBI Taxonomy" id="2650707"/>
    <lineage>
        <taxon>Eukaryota</taxon>
        <taxon>Fungi</taxon>
        <taxon>Fungi incertae sedis</taxon>
        <taxon>Zoopagomycota</taxon>
        <taxon>Kickxellomycotina</taxon>
        <taxon>Kickxellomycetes</taxon>
        <taxon>Kickxellales</taxon>
        <taxon>Kickxellaceae</taxon>
        <taxon>Coemansia</taxon>
    </lineage>
</organism>
<reference evidence="10" key="1">
    <citation type="submission" date="2022-07" db="EMBL/GenBank/DDBJ databases">
        <title>Phylogenomic reconstructions and comparative analyses of Kickxellomycotina fungi.</title>
        <authorList>
            <person name="Reynolds N.K."/>
            <person name="Stajich J.E."/>
            <person name="Barry K."/>
            <person name="Grigoriev I.V."/>
            <person name="Crous P."/>
            <person name="Smith M.E."/>
        </authorList>
    </citation>
    <scope>NUCLEOTIDE SEQUENCE</scope>
    <source>
        <strain evidence="10">NRRL 1566</strain>
    </source>
</reference>
<evidence type="ECO:0000256" key="1">
    <source>
        <dbReference type="ARBA" id="ARBA00001974"/>
    </source>
</evidence>
<dbReference type="Pfam" id="PF02219">
    <property type="entry name" value="MTHFR"/>
    <property type="match status" value="1"/>
</dbReference>
<comment type="caution">
    <text evidence="10">The sequence shown here is derived from an EMBL/GenBank/DDBJ whole genome shotgun (WGS) entry which is preliminary data.</text>
</comment>
<dbReference type="GO" id="GO:0004489">
    <property type="term" value="F:methylenetetrahydrofolate reductase [NAD(P)H] activity"/>
    <property type="evidence" value="ECO:0007669"/>
    <property type="project" value="UniProtKB-EC"/>
</dbReference>
<keyword evidence="7 10" id="KW-0560">Oxidoreductase</keyword>
<dbReference type="InterPro" id="IPR029041">
    <property type="entry name" value="FAD-linked_oxidoreductase-like"/>
</dbReference>
<keyword evidence="4" id="KW-0285">Flavoprotein</keyword>
<name>A0A9W8I9K8_9FUNG</name>
<keyword evidence="11" id="KW-1185">Reference proteome</keyword>
<dbReference type="GO" id="GO:0035999">
    <property type="term" value="P:tetrahydrofolate interconversion"/>
    <property type="evidence" value="ECO:0007669"/>
    <property type="project" value="TreeGrafter"/>
</dbReference>
<dbReference type="Proteomes" id="UP001139887">
    <property type="component" value="Unassembled WGS sequence"/>
</dbReference>
<evidence type="ECO:0000256" key="8">
    <source>
        <dbReference type="RuleBase" id="RU004254"/>
    </source>
</evidence>
<dbReference type="GO" id="GO:0009086">
    <property type="term" value="P:methionine biosynthetic process"/>
    <property type="evidence" value="ECO:0007669"/>
    <property type="project" value="TreeGrafter"/>
</dbReference>
<dbReference type="Gene3D" id="3.20.20.220">
    <property type="match status" value="1"/>
</dbReference>
<protein>
    <submittedName>
        <fullName evidence="10">Methylenetetrahydrofolate reductase 1</fullName>
        <ecNumber evidence="10">1.5.1.20</ecNumber>
    </submittedName>
</protein>
<dbReference type="GO" id="GO:0005829">
    <property type="term" value="C:cytosol"/>
    <property type="evidence" value="ECO:0007669"/>
    <property type="project" value="TreeGrafter"/>
</dbReference>
<proteinExistence type="inferred from homology"/>
<dbReference type="Pfam" id="PF21895">
    <property type="entry name" value="MTHFR_C"/>
    <property type="match status" value="1"/>
</dbReference>
<keyword evidence="5" id="KW-0274">FAD</keyword>
<evidence type="ECO:0000256" key="5">
    <source>
        <dbReference type="ARBA" id="ARBA00022827"/>
    </source>
</evidence>
<dbReference type="InterPro" id="IPR003171">
    <property type="entry name" value="Mehydrof_redctse-like"/>
</dbReference>
<evidence type="ECO:0000259" key="9">
    <source>
        <dbReference type="Pfam" id="PF21895"/>
    </source>
</evidence>
<evidence type="ECO:0000313" key="10">
    <source>
        <dbReference type="EMBL" id="KAJ2851434.1"/>
    </source>
</evidence>
<comment type="cofactor">
    <cofactor evidence="1">
        <name>FAD</name>
        <dbReference type="ChEBI" id="CHEBI:57692"/>
    </cofactor>
</comment>
<dbReference type="InterPro" id="IPR004621">
    <property type="entry name" value="Fadh2_euk"/>
</dbReference>
<comment type="pathway">
    <text evidence="2 8">One-carbon metabolism; tetrahydrofolate interconversion.</text>
</comment>
<dbReference type="PANTHER" id="PTHR45754">
    <property type="entry name" value="METHYLENETETRAHYDROFOLATE REDUCTASE"/>
    <property type="match status" value="1"/>
</dbReference>
<dbReference type="NCBIfam" id="TIGR00677">
    <property type="entry name" value="fadh2_euk"/>
    <property type="match status" value="1"/>
</dbReference>
<evidence type="ECO:0000256" key="7">
    <source>
        <dbReference type="ARBA" id="ARBA00023002"/>
    </source>
</evidence>
<comment type="similarity">
    <text evidence="3">Belongs to the methylenetetrahydrofolate reductase family.</text>
</comment>
<dbReference type="AlphaFoldDB" id="A0A9W8I9K8"/>
<dbReference type="CDD" id="cd00537">
    <property type="entry name" value="MTHFR"/>
    <property type="match status" value="1"/>
</dbReference>
<evidence type="ECO:0000256" key="4">
    <source>
        <dbReference type="ARBA" id="ARBA00022630"/>
    </source>
</evidence>
<dbReference type="InterPro" id="IPR053806">
    <property type="entry name" value="MTHFR_C"/>
</dbReference>